<evidence type="ECO:0000256" key="1">
    <source>
        <dbReference type="ARBA" id="ARBA00022741"/>
    </source>
</evidence>
<dbReference type="PROSITE" id="PS50043">
    <property type="entry name" value="HTH_LUXR_2"/>
    <property type="match status" value="1"/>
</dbReference>
<feature type="domain" description="HTH luxR-type" evidence="3">
    <location>
        <begin position="874"/>
        <end position="938"/>
    </location>
</feature>
<dbReference type="Pfam" id="PF00196">
    <property type="entry name" value="GerE"/>
    <property type="match status" value="1"/>
</dbReference>
<evidence type="ECO:0000259" key="3">
    <source>
        <dbReference type="PROSITE" id="PS50043"/>
    </source>
</evidence>
<comment type="caution">
    <text evidence="4">The sequence shown here is derived from an EMBL/GenBank/DDBJ whole genome shotgun (WGS) entry which is preliminary data.</text>
</comment>
<dbReference type="PRINTS" id="PR00038">
    <property type="entry name" value="HTHLUXR"/>
</dbReference>
<dbReference type="PANTHER" id="PTHR16305:SF35">
    <property type="entry name" value="TRANSCRIPTIONAL ACTIVATOR DOMAIN"/>
    <property type="match status" value="1"/>
</dbReference>
<gene>
    <name evidence="4" type="ORF">R7226_00140</name>
</gene>
<dbReference type="PROSITE" id="PS00622">
    <property type="entry name" value="HTH_LUXR_1"/>
    <property type="match status" value="1"/>
</dbReference>
<keyword evidence="5" id="KW-1185">Reference proteome</keyword>
<dbReference type="RefSeq" id="WP_318594982.1">
    <property type="nucleotide sequence ID" value="NZ_JAWSTH010000001.1"/>
</dbReference>
<accession>A0ABU4HHD0</accession>
<sequence>MSAPTDDLLERERELAQLDALVDEAVAGRGGLALIEGPAGIGKSRLLAALRERAADRMLVLGARCGELERDFSFGAVRQLFEPLLRADAGGCERPNLLVGAAAPAAGVLGGPAADDATAAAEGSFAVLHGLYWATLELAEERPLLLAFDDLQWSDRPSLRFLAYLARRLESTPVLVAMTVRSTDPGSDPNLLAEIAADPLCVPVRPGPLTDAAVAALVRARLGAPADARFCDACEEATGGNPLLLHQLLRALADDGVRPLAGEAATVREIGPRAVARSVLRRLTRLSPETLAVARAVAVLGDSASLAAVGRLAELEEPQVARAAGELARADILQADPPLGFVHPLVRDAVYRDLSTAERELAHGRAAAALAAAGAADQQVAAQLVHAPCRGDAATVALLRDAAREASRRGGPESAVTYLARALDEPPAAAERTPVLLELALAESEMSAPLSALHLREAYDGLSDPAARASACFALVQSLLFTGGASEGAELARRTAAELSGDQLEERRMLESMQLLAVSFGAADPDNLWARALAEPPPAGGELGTKLLLAAIAFVRSAAARPVAEVLPVLETALEGDVLLHSRNGMMWSAAMVALTLSESPRTRAFLEAARAETYRRGGVFATASVEIWEGAWLLGTGDLADAGDALREALRLQDPWGADARGTSWSRGLIGQHGLLSGHDAATVRAELGEPPADDDESDGAVHWRTAQARLLLREGDAAGALALAELMGRTSRHLDHPAWRPWQSLAASALARLGRREEALAAIDGELALAERIGAPALIGRTQRLRGELEGADGIERLRAAAELLAATPARLERAFALASLGGALRRAGHPGDAREPLRAALELAEACGAAPLVEQVRSDLYAAGARPRSAALAGAAALTAREGRVAELAAEGRTNREIAQTLFVTPKTVEVHLSSAYRKLDIRSRRELSGALASG</sequence>
<reference evidence="5" key="1">
    <citation type="submission" date="2023-07" db="EMBL/GenBank/DDBJ databases">
        <title>Conexibacter stalactiti sp. nov., isolated from stalactites in a lava cave and emended description of the genus Conexibacter.</title>
        <authorList>
            <person name="Lee S.D."/>
        </authorList>
    </citation>
    <scope>NUCLEOTIDE SEQUENCE [LARGE SCALE GENOMIC DNA]</scope>
    <source>
        <strain evidence="5">KCTC 39840</strain>
    </source>
</reference>
<dbReference type="SUPFAM" id="SSF52540">
    <property type="entry name" value="P-loop containing nucleoside triphosphate hydrolases"/>
    <property type="match status" value="1"/>
</dbReference>
<dbReference type="CDD" id="cd06170">
    <property type="entry name" value="LuxR_C_like"/>
    <property type="match status" value="1"/>
</dbReference>
<dbReference type="InterPro" id="IPR000792">
    <property type="entry name" value="Tscrpt_reg_LuxR_C"/>
</dbReference>
<evidence type="ECO:0000313" key="5">
    <source>
        <dbReference type="Proteomes" id="UP001284601"/>
    </source>
</evidence>
<dbReference type="InterPro" id="IPR016032">
    <property type="entry name" value="Sig_transdc_resp-reg_C-effctor"/>
</dbReference>
<keyword evidence="1" id="KW-0547">Nucleotide-binding</keyword>
<dbReference type="PANTHER" id="PTHR16305">
    <property type="entry name" value="TESTICULAR SOLUBLE ADENYLYL CYCLASE"/>
    <property type="match status" value="1"/>
</dbReference>
<dbReference type="Gene3D" id="1.10.10.10">
    <property type="entry name" value="Winged helix-like DNA-binding domain superfamily/Winged helix DNA-binding domain"/>
    <property type="match status" value="1"/>
</dbReference>
<dbReference type="Proteomes" id="UP001284601">
    <property type="component" value="Unassembled WGS sequence"/>
</dbReference>
<dbReference type="Pfam" id="PF13191">
    <property type="entry name" value="AAA_16"/>
    <property type="match status" value="1"/>
</dbReference>
<dbReference type="InterPro" id="IPR027417">
    <property type="entry name" value="P-loop_NTPase"/>
</dbReference>
<dbReference type="SMART" id="SM00421">
    <property type="entry name" value="HTH_LUXR"/>
    <property type="match status" value="1"/>
</dbReference>
<dbReference type="EMBL" id="JAWSTH010000001">
    <property type="protein sequence ID" value="MDW5592723.1"/>
    <property type="molecule type" value="Genomic_DNA"/>
</dbReference>
<evidence type="ECO:0000313" key="4">
    <source>
        <dbReference type="EMBL" id="MDW5592723.1"/>
    </source>
</evidence>
<keyword evidence="2" id="KW-0067">ATP-binding</keyword>
<name>A0ABU4HHD0_9ACTN</name>
<dbReference type="SUPFAM" id="SSF46894">
    <property type="entry name" value="C-terminal effector domain of the bipartite response regulators"/>
    <property type="match status" value="1"/>
</dbReference>
<dbReference type="InterPro" id="IPR041664">
    <property type="entry name" value="AAA_16"/>
</dbReference>
<protein>
    <submittedName>
        <fullName evidence="4">AAA family ATPase</fullName>
    </submittedName>
</protein>
<organism evidence="4 5">
    <name type="scientific">Conexibacter stalactiti</name>
    <dbReference type="NCBI Taxonomy" id="1940611"/>
    <lineage>
        <taxon>Bacteria</taxon>
        <taxon>Bacillati</taxon>
        <taxon>Actinomycetota</taxon>
        <taxon>Thermoleophilia</taxon>
        <taxon>Solirubrobacterales</taxon>
        <taxon>Conexibacteraceae</taxon>
        <taxon>Conexibacter</taxon>
    </lineage>
</organism>
<reference evidence="4 5" key="2">
    <citation type="submission" date="2023-10" db="EMBL/GenBank/DDBJ databases">
        <authorList>
            <person name="Han X.F."/>
        </authorList>
    </citation>
    <scope>NUCLEOTIDE SEQUENCE [LARGE SCALE GENOMIC DNA]</scope>
    <source>
        <strain evidence="4 5">KCTC 39840</strain>
    </source>
</reference>
<proteinExistence type="predicted"/>
<dbReference type="InterPro" id="IPR036388">
    <property type="entry name" value="WH-like_DNA-bd_sf"/>
</dbReference>
<evidence type="ECO:0000256" key="2">
    <source>
        <dbReference type="ARBA" id="ARBA00022840"/>
    </source>
</evidence>